<dbReference type="Pfam" id="PF00270">
    <property type="entry name" value="DEAD"/>
    <property type="match status" value="1"/>
</dbReference>
<accession>A0ABQ6G1Z6</accession>
<proteinExistence type="predicted"/>
<dbReference type="SMART" id="SM00490">
    <property type="entry name" value="HELICc"/>
    <property type="match status" value="1"/>
</dbReference>
<dbReference type="PROSITE" id="PS51194">
    <property type="entry name" value="HELICASE_CTER"/>
    <property type="match status" value="1"/>
</dbReference>
<keyword evidence="1" id="KW-0547">Nucleotide-binding</keyword>
<evidence type="ECO:0000256" key="1">
    <source>
        <dbReference type="ARBA" id="ARBA00022741"/>
    </source>
</evidence>
<evidence type="ECO:0000313" key="8">
    <source>
        <dbReference type="Proteomes" id="UP001344906"/>
    </source>
</evidence>
<comment type="caution">
    <text evidence="7">The sequence shown here is derived from an EMBL/GenBank/DDBJ whole genome shotgun (WGS) entry which is preliminary data.</text>
</comment>
<reference evidence="7 8" key="1">
    <citation type="submission" date="2023-02" db="EMBL/GenBank/DDBJ databases">
        <title>Dictyobacter halimunensis sp. nov., a new member of the class Ktedonobacteria from forest soil in a geothermal area.</title>
        <authorList>
            <person name="Rachmania M.K."/>
            <person name="Ningsih F."/>
            <person name="Sakai Y."/>
            <person name="Yabe S."/>
            <person name="Yokota A."/>
            <person name="Sjamsuridzal W."/>
        </authorList>
    </citation>
    <scope>NUCLEOTIDE SEQUENCE [LARGE SCALE GENOMIC DNA]</scope>
    <source>
        <strain evidence="7 8">S3.2.2.5</strain>
    </source>
</reference>
<evidence type="ECO:0000256" key="2">
    <source>
        <dbReference type="ARBA" id="ARBA00022801"/>
    </source>
</evidence>
<keyword evidence="4" id="KW-0067">ATP-binding</keyword>
<evidence type="ECO:0000256" key="3">
    <source>
        <dbReference type="ARBA" id="ARBA00022806"/>
    </source>
</evidence>
<dbReference type="InterPro" id="IPR014001">
    <property type="entry name" value="Helicase_ATP-bd"/>
</dbReference>
<sequence>MTLSADDIIELARKLRESFAGTNLPPSFAKLYSQYTRLRANQPGLSSWQREEATERLNDAISLLEAAFIERDAGDEHWRDSVRRAGALLEWLSHPQIQLDELPLNLLAAASYQLAGYPALSSGLLGKEPINSNQSLILYFLLKADFPLLLEQIIHYWEQHLISSEQGHLPWEDASQLSLKLQQRFVKETISALGVLYAEMRWGENARLQNALKKISAMGNLLTNGDDSYSWLLAKLCSEVASVYVNNSLRSHIKTLLPEINETGQKALERYLHQCFQQSKMLAWPSQIVGIKRLSGNESFVLCTPTGSGKTRVAELAILKSLFLNTPSNTEDFFINKPAPLALYLVPSRALAAEVEANLSRVLRNLNEPPISITGLYGGTDWGPTDAWLTSDVQTVLICTYEKAEALMRFLGSILLKRLSLVVIDEAHSIQFNDTMMDLRKAESRSLRLESLGTRLFTYLSQSNGRVIALSAVTAKMQNILANWVTGKIDAEPAETLYRSTRQLIGRLEVHSDKTFSIHYDLLDGENLQFKEGHSSETPFIINPFDSCPSIAAWESTNRGPEKRLRPYSLWAAMQFAAQYHQDQRGAVLISVTQNINSYAQDFLTLLESTWVNEKIQPFFLPPQEESKVEIWQKCLRSCEDYFGKESHEYKLLEKGIVVHHGKMPGLMARSLVQAIQTDIVHIVLATSTLSEGVNLPFETVLVPTILRSGKIMDAREFTNLVGRAGRPGVSTEGRTLVVLENERGHDAWEIFDIAKIRDRYENLIEQIKGSIESTDKETGAISPLAQLLQYLKEQWDQYFAYNNQVQFFEWLEKVTPLHTPKNLDENTGLSAVEAVDTLDSILLSVITEFEQIENEPLVASELENRLRQIWQRSYAYYAAHEERILEEIFIRRGKSIETTIYPDAAQRRRLYRTSLPPRSGNELLELYPKVEEELKKGEEYSLWWKEKDKNRCFNYIQTIVDLLGTLSKFELKNATFGNTEAPWEDILRWWLDPNAGIGPKTPSDISRWYDYVYHNFLYKFNWGLGSIISLAWDEIHKGITLESSLQDWPLLQLPWIVFWMKELITWGTLDPVAAYLLAKNIKITRKDAEEAAEEYYNNPPHADPNEILNASFIRNWADNHFKTSRSIGSNKPPAYIQVELLRNFERVPTKIWKVIPVIVENKIQWLDPAGFPLASCWKPKRWESYYSYNFDFTLNASEAVVSSNPYL</sequence>
<dbReference type="SMART" id="SM00487">
    <property type="entry name" value="DEXDc"/>
    <property type="match status" value="1"/>
</dbReference>
<dbReference type="Proteomes" id="UP001344906">
    <property type="component" value="Unassembled WGS sequence"/>
</dbReference>
<evidence type="ECO:0000259" key="6">
    <source>
        <dbReference type="PROSITE" id="PS51194"/>
    </source>
</evidence>
<evidence type="ECO:0000259" key="5">
    <source>
        <dbReference type="PROSITE" id="PS51192"/>
    </source>
</evidence>
<feature type="domain" description="Helicase C-terminal" evidence="6">
    <location>
        <begin position="599"/>
        <end position="783"/>
    </location>
</feature>
<organism evidence="7 8">
    <name type="scientific">Dictyobacter halimunensis</name>
    <dbReference type="NCBI Taxonomy" id="3026934"/>
    <lineage>
        <taxon>Bacteria</taxon>
        <taxon>Bacillati</taxon>
        <taxon>Chloroflexota</taxon>
        <taxon>Ktedonobacteria</taxon>
        <taxon>Ktedonobacterales</taxon>
        <taxon>Dictyobacteraceae</taxon>
        <taxon>Dictyobacter</taxon>
    </lineage>
</organism>
<dbReference type="InterPro" id="IPR001650">
    <property type="entry name" value="Helicase_C-like"/>
</dbReference>
<feature type="domain" description="Helicase ATP-binding" evidence="5">
    <location>
        <begin position="291"/>
        <end position="472"/>
    </location>
</feature>
<dbReference type="SUPFAM" id="SSF52540">
    <property type="entry name" value="P-loop containing nucleoside triphosphate hydrolases"/>
    <property type="match status" value="1"/>
</dbReference>
<dbReference type="EMBL" id="BSRI01000002">
    <property type="protein sequence ID" value="GLV59863.1"/>
    <property type="molecule type" value="Genomic_DNA"/>
</dbReference>
<dbReference type="PROSITE" id="PS51192">
    <property type="entry name" value="HELICASE_ATP_BIND_1"/>
    <property type="match status" value="1"/>
</dbReference>
<keyword evidence="8" id="KW-1185">Reference proteome</keyword>
<dbReference type="InterPro" id="IPR011545">
    <property type="entry name" value="DEAD/DEAH_box_helicase_dom"/>
</dbReference>
<keyword evidence="2" id="KW-0378">Hydrolase</keyword>
<dbReference type="InterPro" id="IPR027417">
    <property type="entry name" value="P-loop_NTPase"/>
</dbReference>
<evidence type="ECO:0000256" key="4">
    <source>
        <dbReference type="ARBA" id="ARBA00022840"/>
    </source>
</evidence>
<gene>
    <name evidence="7" type="ORF">KDH_66870</name>
</gene>
<dbReference type="Gene3D" id="3.40.50.300">
    <property type="entry name" value="P-loop containing nucleotide triphosphate hydrolases"/>
    <property type="match status" value="2"/>
</dbReference>
<dbReference type="GO" id="GO:0004386">
    <property type="term" value="F:helicase activity"/>
    <property type="evidence" value="ECO:0007669"/>
    <property type="project" value="UniProtKB-KW"/>
</dbReference>
<evidence type="ECO:0000313" key="7">
    <source>
        <dbReference type="EMBL" id="GLV59863.1"/>
    </source>
</evidence>
<dbReference type="PANTHER" id="PTHR47961:SF6">
    <property type="entry name" value="DNA-DIRECTED DNA POLYMERASE"/>
    <property type="match status" value="1"/>
</dbReference>
<dbReference type="RefSeq" id="WP_338256697.1">
    <property type="nucleotide sequence ID" value="NZ_BSRI01000002.1"/>
</dbReference>
<name>A0ABQ6G1Z6_9CHLR</name>
<protein>
    <submittedName>
        <fullName evidence="7">Helicase</fullName>
    </submittedName>
</protein>
<dbReference type="InterPro" id="IPR050474">
    <property type="entry name" value="Hel308_SKI2-like"/>
</dbReference>
<dbReference type="PANTHER" id="PTHR47961">
    <property type="entry name" value="DNA POLYMERASE THETA, PUTATIVE (AFU_ORTHOLOGUE AFUA_1G05260)-RELATED"/>
    <property type="match status" value="1"/>
</dbReference>
<keyword evidence="3 7" id="KW-0347">Helicase</keyword>